<proteinExistence type="predicted"/>
<feature type="compositionally biased region" description="Polar residues" evidence="1">
    <location>
        <begin position="107"/>
        <end position="125"/>
    </location>
</feature>
<organism evidence="2 3">
    <name type="scientific">Cladosporium halotolerans</name>
    <dbReference type="NCBI Taxonomy" id="1052096"/>
    <lineage>
        <taxon>Eukaryota</taxon>
        <taxon>Fungi</taxon>
        <taxon>Dikarya</taxon>
        <taxon>Ascomycota</taxon>
        <taxon>Pezizomycotina</taxon>
        <taxon>Dothideomycetes</taxon>
        <taxon>Dothideomycetidae</taxon>
        <taxon>Cladosporiales</taxon>
        <taxon>Cladosporiaceae</taxon>
        <taxon>Cladosporium</taxon>
    </lineage>
</organism>
<dbReference type="AlphaFoldDB" id="A0AB34KW15"/>
<comment type="caution">
    <text evidence="2">The sequence shown here is derived from an EMBL/GenBank/DDBJ whole genome shotgun (WGS) entry which is preliminary data.</text>
</comment>
<dbReference type="GeneID" id="96004987"/>
<protein>
    <submittedName>
        <fullName evidence="2">Uncharacterized protein</fullName>
    </submittedName>
</protein>
<feature type="region of interest" description="Disordered" evidence="1">
    <location>
        <begin position="76"/>
        <end position="226"/>
    </location>
</feature>
<name>A0AB34KW15_9PEZI</name>
<dbReference type="RefSeq" id="XP_069230826.1">
    <property type="nucleotide sequence ID" value="XM_069372149.1"/>
</dbReference>
<feature type="compositionally biased region" description="Low complexity" evidence="1">
    <location>
        <begin position="84"/>
        <end position="101"/>
    </location>
</feature>
<reference evidence="2 3" key="1">
    <citation type="journal article" date="2020" name="Microbiol. Resour. Announc.">
        <title>Draft Genome Sequence of a Cladosporium Species Isolated from the Mesophotic Ascidian Didemnum maculosum.</title>
        <authorList>
            <person name="Gioti A."/>
            <person name="Siaperas R."/>
            <person name="Nikolaivits E."/>
            <person name="Le Goff G."/>
            <person name="Ouazzani J."/>
            <person name="Kotoulas G."/>
            <person name="Topakas E."/>
        </authorList>
    </citation>
    <scope>NUCLEOTIDE SEQUENCE [LARGE SCALE GENOMIC DNA]</scope>
    <source>
        <strain evidence="2 3">TM138-S3</strain>
    </source>
</reference>
<accession>A0AB34KW15</accession>
<feature type="compositionally biased region" description="Polar residues" evidence="1">
    <location>
        <begin position="187"/>
        <end position="198"/>
    </location>
</feature>
<gene>
    <name evidence="2" type="ORF">WHR41_03543</name>
</gene>
<feature type="compositionally biased region" description="Basic residues" evidence="1">
    <location>
        <begin position="1"/>
        <end position="15"/>
    </location>
</feature>
<dbReference type="EMBL" id="JAAQHG020000009">
    <property type="protein sequence ID" value="KAL1587721.1"/>
    <property type="molecule type" value="Genomic_DNA"/>
</dbReference>
<evidence type="ECO:0000313" key="2">
    <source>
        <dbReference type="EMBL" id="KAL1587721.1"/>
    </source>
</evidence>
<feature type="region of interest" description="Disordered" evidence="1">
    <location>
        <begin position="1"/>
        <end position="63"/>
    </location>
</feature>
<dbReference type="Proteomes" id="UP000803884">
    <property type="component" value="Unassembled WGS sequence"/>
</dbReference>
<keyword evidence="3" id="KW-1185">Reference proteome</keyword>
<evidence type="ECO:0000256" key="1">
    <source>
        <dbReference type="SAM" id="MobiDB-lite"/>
    </source>
</evidence>
<sequence>MPFRQRAKAFFRRRRSGDGLSKTDSSDSHERWPSNVYKPGEPMPRPKYRQPPKKEHKEHLESFSFADAWRRKSFQSQYSPMGTRAPSRLPSAAPSRRSSWYSRKKSFTYSRSGSVTSLDTHNSSAEPKRMASQKSAKVLSRGPSQKDTRREYAARATRLSTEVEQEGDDDVFNVGMSRVQSHERNPLSRQRSLNQNPHAATHLGVPPNQRLSGQADSVQAHDHHPFTEQELALALKKSHLTVPAQA</sequence>
<feature type="compositionally biased region" description="Basic and acidic residues" evidence="1">
    <location>
        <begin position="52"/>
        <end position="61"/>
    </location>
</feature>
<feature type="compositionally biased region" description="Basic and acidic residues" evidence="1">
    <location>
        <begin position="144"/>
        <end position="153"/>
    </location>
</feature>
<evidence type="ECO:0000313" key="3">
    <source>
        <dbReference type="Proteomes" id="UP000803884"/>
    </source>
</evidence>